<dbReference type="InterPro" id="IPR006342">
    <property type="entry name" value="FkbM_mtfrase"/>
</dbReference>
<keyword evidence="1" id="KW-1133">Transmembrane helix</keyword>
<dbReference type="InterPro" id="IPR053202">
    <property type="entry name" value="EGF_Rcpt_Signaling_Reg"/>
</dbReference>
<dbReference type="eggNOG" id="ENOG502S7ZD">
    <property type="taxonomic scope" value="Eukaryota"/>
</dbReference>
<dbReference type="GO" id="GO:0016197">
    <property type="term" value="P:endosomal transport"/>
    <property type="evidence" value="ECO:0007669"/>
    <property type="project" value="TreeGrafter"/>
</dbReference>
<dbReference type="GO" id="GO:0005794">
    <property type="term" value="C:Golgi apparatus"/>
    <property type="evidence" value="ECO:0007669"/>
    <property type="project" value="TreeGrafter"/>
</dbReference>
<dbReference type="Proteomes" id="UP000030680">
    <property type="component" value="Unassembled WGS sequence"/>
</dbReference>
<name>M2Y8N6_GALSU</name>
<evidence type="ECO:0000313" key="3">
    <source>
        <dbReference type="EMBL" id="EME32204.1"/>
    </source>
</evidence>
<reference evidence="4" key="1">
    <citation type="journal article" date="2013" name="Science">
        <title>Gene transfer from bacteria and archaea facilitated evolution of an extremophilic eukaryote.</title>
        <authorList>
            <person name="Schonknecht G."/>
            <person name="Chen W.H."/>
            <person name="Ternes C.M."/>
            <person name="Barbier G.G."/>
            <person name="Shrestha R.P."/>
            <person name="Stanke M."/>
            <person name="Brautigam A."/>
            <person name="Baker B.J."/>
            <person name="Banfield J.F."/>
            <person name="Garavito R.M."/>
            <person name="Carr K."/>
            <person name="Wilkerson C."/>
            <person name="Rensing S.A."/>
            <person name="Gagneul D."/>
            <person name="Dickenson N.E."/>
            <person name="Oesterhelt C."/>
            <person name="Lercher M.J."/>
            <person name="Weber A.P."/>
        </authorList>
    </citation>
    <scope>NUCLEOTIDE SEQUENCE [LARGE SCALE GENOMIC DNA]</scope>
    <source>
        <strain evidence="4">074W</strain>
    </source>
</reference>
<proteinExistence type="predicted"/>
<protein>
    <recommendedName>
        <fullName evidence="2">Methyltransferase FkbM domain-containing protein</fullName>
    </recommendedName>
</protein>
<feature type="transmembrane region" description="Helical" evidence="1">
    <location>
        <begin position="12"/>
        <end position="30"/>
    </location>
</feature>
<dbReference type="KEGG" id="gsl:Gasu_06150"/>
<dbReference type="PANTHER" id="PTHR34009:SF2">
    <property type="entry name" value="PROTEIN STAR"/>
    <property type="match status" value="1"/>
</dbReference>
<dbReference type="GeneID" id="17090798"/>
<evidence type="ECO:0000313" key="4">
    <source>
        <dbReference type="Proteomes" id="UP000030680"/>
    </source>
</evidence>
<dbReference type="GO" id="GO:0005789">
    <property type="term" value="C:endoplasmic reticulum membrane"/>
    <property type="evidence" value="ECO:0007669"/>
    <property type="project" value="TreeGrafter"/>
</dbReference>
<dbReference type="GO" id="GO:0031902">
    <property type="term" value="C:late endosome membrane"/>
    <property type="evidence" value="ECO:0007669"/>
    <property type="project" value="TreeGrafter"/>
</dbReference>
<dbReference type="OrthoDB" id="3106at2759"/>
<dbReference type="GO" id="GO:0005886">
    <property type="term" value="C:plasma membrane"/>
    <property type="evidence" value="ECO:0007669"/>
    <property type="project" value="TreeGrafter"/>
</dbReference>
<dbReference type="EMBL" id="KB454487">
    <property type="protein sequence ID" value="EME32204.1"/>
    <property type="molecule type" value="Genomic_DNA"/>
</dbReference>
<evidence type="ECO:0000256" key="1">
    <source>
        <dbReference type="SAM" id="Phobius"/>
    </source>
</evidence>
<dbReference type="PANTHER" id="PTHR34009">
    <property type="entry name" value="PROTEIN STAR"/>
    <property type="match status" value="1"/>
</dbReference>
<dbReference type="Gramene" id="EME32204">
    <property type="protein sequence ID" value="EME32204"/>
    <property type="gene ID" value="Gasu_06150"/>
</dbReference>
<dbReference type="InterPro" id="IPR029063">
    <property type="entry name" value="SAM-dependent_MTases_sf"/>
</dbReference>
<dbReference type="NCBIfam" id="TIGR01444">
    <property type="entry name" value="fkbM_fam"/>
    <property type="match status" value="1"/>
</dbReference>
<evidence type="ECO:0000259" key="2">
    <source>
        <dbReference type="Pfam" id="PF05050"/>
    </source>
</evidence>
<dbReference type="GO" id="GO:0006888">
    <property type="term" value="P:endoplasmic reticulum to Golgi vesicle-mediated transport"/>
    <property type="evidence" value="ECO:0007669"/>
    <property type="project" value="TreeGrafter"/>
</dbReference>
<gene>
    <name evidence="3" type="ORF">Gasu_06150</name>
</gene>
<accession>M2Y8N6</accession>
<organism evidence="3 4">
    <name type="scientific">Galdieria sulphuraria</name>
    <name type="common">Red alga</name>
    <dbReference type="NCBI Taxonomy" id="130081"/>
    <lineage>
        <taxon>Eukaryota</taxon>
        <taxon>Rhodophyta</taxon>
        <taxon>Bangiophyceae</taxon>
        <taxon>Galdieriales</taxon>
        <taxon>Galdieriaceae</taxon>
        <taxon>Galdieria</taxon>
    </lineage>
</organism>
<feature type="domain" description="Methyltransferase FkbM" evidence="2">
    <location>
        <begin position="137"/>
        <end position="301"/>
    </location>
</feature>
<keyword evidence="4" id="KW-1185">Reference proteome</keyword>
<dbReference type="Pfam" id="PF05050">
    <property type="entry name" value="Methyltransf_21"/>
    <property type="match status" value="1"/>
</dbReference>
<keyword evidence="1" id="KW-0812">Transmembrane</keyword>
<dbReference type="RefSeq" id="XP_005708724.1">
    <property type="nucleotide sequence ID" value="XM_005708667.1"/>
</dbReference>
<dbReference type="SUPFAM" id="SSF53335">
    <property type="entry name" value="S-adenosyl-L-methionine-dependent methyltransferases"/>
    <property type="match status" value="1"/>
</dbReference>
<sequence>MTITNKKYIQKYLVLFLVSPWIIIYTTYAVQSFKYAKETRKEQLMQKWFAKYYHNNMTTPNQLADEGEGGKYKILDITQMEFYGQKNGKYKPDQIILQRYFRIPPISNHIQQETVEWRKTSQTRQYYYRTQGTFVELGALDGLLYSNTLAFEKFLNWTGVLIEPVPSNYRKLRLNRPKVKTIHSAVCDHIGKVEFVGNGATAGSTQTMSHKHRKKFQNKWDTLHQHQYIVPCEPLGNILQRLGIEYIDFLSIDVEGAEWTVLKSISFSKISIAVILVELDGTNPTKDEQCRQLLRQYDYQYDFRIAANEYWYHPKSLRHSVLQGVHSNEAFFNSFLT</sequence>
<dbReference type="STRING" id="130081.M2Y8N6"/>
<dbReference type="Gene3D" id="3.40.50.150">
    <property type="entry name" value="Vaccinia Virus protein VP39"/>
    <property type="match status" value="1"/>
</dbReference>
<keyword evidence="1" id="KW-0472">Membrane</keyword>
<dbReference type="AlphaFoldDB" id="M2Y8N6"/>